<feature type="signal peptide" evidence="1">
    <location>
        <begin position="1"/>
        <end position="21"/>
    </location>
</feature>
<feature type="chain" id="PRO_5046278105" evidence="1">
    <location>
        <begin position="22"/>
        <end position="312"/>
    </location>
</feature>
<sequence>MKRSICIAIAVMALGLGTAQAGEPESCRTVRFSDVGWTDITSTTAAASVILEALGYSPQVQILSIPVTYASMKNRDVDVYLGDWQPSMEADRKPYLDDGSIEVVGTNLTGAKYTFAVPDYVAAAGVRDFADLQKFADRFDRQIYGIEPGNNGNRMIQDMIDKGDFGLKGWNLVESSEQGMLAEVDKAIRAERWVVFLGWAPHPMNTRFRIEYLAGGDDYFGPNYGGAEVLTNIRAGYGEECPNVARFAGNLRFTLDMENEMMGAILDEGQEPKAAARAWLKAHPDVVDPWLEGVATFDGGDARAAVAEKVLK</sequence>
<dbReference type="Gene3D" id="3.40.190.100">
    <property type="entry name" value="Glycine betaine-binding periplasmic protein, domain 2"/>
    <property type="match status" value="1"/>
</dbReference>
<dbReference type="InterPro" id="IPR007210">
    <property type="entry name" value="ABC_Gly_betaine_transp_sub-bd"/>
</dbReference>
<gene>
    <name evidence="3" type="ORF">ABID37_001314</name>
</gene>
<dbReference type="Pfam" id="PF04069">
    <property type="entry name" value="OpuAC"/>
    <property type="match status" value="1"/>
</dbReference>
<dbReference type="Gene3D" id="3.40.190.10">
    <property type="entry name" value="Periplasmic binding protein-like II"/>
    <property type="match status" value="1"/>
</dbReference>
<proteinExistence type="predicted"/>
<evidence type="ECO:0000256" key="1">
    <source>
        <dbReference type="SAM" id="SignalP"/>
    </source>
</evidence>
<name>A0ABV2MWE6_9HYPH</name>
<accession>A0ABV2MWE6</accession>
<dbReference type="InterPro" id="IPR017783">
    <property type="entry name" value="ABC_choline_sub-bd"/>
</dbReference>
<reference evidence="3 4" key="1">
    <citation type="submission" date="2024-06" db="EMBL/GenBank/DDBJ databases">
        <title>Genomic Encyclopedia of Type Strains, Phase IV (KMG-IV): sequencing the most valuable type-strain genomes for metagenomic binning, comparative biology and taxonomic classification.</title>
        <authorList>
            <person name="Goeker M."/>
        </authorList>
    </citation>
    <scope>NUCLEOTIDE SEQUENCE [LARGE SCALE GENOMIC DNA]</scope>
    <source>
        <strain evidence="3 4">DSM 27865</strain>
    </source>
</reference>
<evidence type="ECO:0000313" key="3">
    <source>
        <dbReference type="EMBL" id="MET3791111.1"/>
    </source>
</evidence>
<dbReference type="EMBL" id="JBEPML010000003">
    <property type="protein sequence ID" value="MET3791111.1"/>
    <property type="molecule type" value="Genomic_DNA"/>
</dbReference>
<protein>
    <submittedName>
        <fullName evidence="3">Glycine betaine/proline transport system substrate-binding protein</fullName>
    </submittedName>
</protein>
<evidence type="ECO:0000313" key="4">
    <source>
        <dbReference type="Proteomes" id="UP001549076"/>
    </source>
</evidence>
<keyword evidence="4" id="KW-1185">Reference proteome</keyword>
<feature type="domain" description="ABC-type glycine betaine transport system substrate-binding" evidence="2">
    <location>
        <begin position="29"/>
        <end position="281"/>
    </location>
</feature>
<keyword evidence="1" id="KW-0732">Signal</keyword>
<evidence type="ECO:0000259" key="2">
    <source>
        <dbReference type="Pfam" id="PF04069"/>
    </source>
</evidence>
<dbReference type="Proteomes" id="UP001549076">
    <property type="component" value="Unassembled WGS sequence"/>
</dbReference>
<comment type="caution">
    <text evidence="3">The sequence shown here is derived from an EMBL/GenBank/DDBJ whole genome shotgun (WGS) entry which is preliminary data.</text>
</comment>
<dbReference type="CDD" id="cd13640">
    <property type="entry name" value="PBP2_ChoX"/>
    <property type="match status" value="1"/>
</dbReference>
<dbReference type="NCBIfam" id="TIGR03414">
    <property type="entry name" value="ABC_choline_bnd"/>
    <property type="match status" value="1"/>
</dbReference>
<dbReference type="SUPFAM" id="SSF53850">
    <property type="entry name" value="Periplasmic binding protein-like II"/>
    <property type="match status" value="1"/>
</dbReference>
<organism evidence="3 4">
    <name type="scientific">Aquamicrobium terrae</name>
    <dbReference type="NCBI Taxonomy" id="1324945"/>
    <lineage>
        <taxon>Bacteria</taxon>
        <taxon>Pseudomonadati</taxon>
        <taxon>Pseudomonadota</taxon>
        <taxon>Alphaproteobacteria</taxon>
        <taxon>Hyphomicrobiales</taxon>
        <taxon>Phyllobacteriaceae</taxon>
        <taxon>Aquamicrobium</taxon>
    </lineage>
</organism>